<organism evidence="1 2">
    <name type="scientific">Geosmithia morbida</name>
    <dbReference type="NCBI Taxonomy" id="1094350"/>
    <lineage>
        <taxon>Eukaryota</taxon>
        <taxon>Fungi</taxon>
        <taxon>Dikarya</taxon>
        <taxon>Ascomycota</taxon>
        <taxon>Pezizomycotina</taxon>
        <taxon>Sordariomycetes</taxon>
        <taxon>Hypocreomycetidae</taxon>
        <taxon>Hypocreales</taxon>
        <taxon>Bionectriaceae</taxon>
        <taxon>Geosmithia</taxon>
    </lineage>
</organism>
<dbReference type="Proteomes" id="UP000749293">
    <property type="component" value="Unassembled WGS sequence"/>
</dbReference>
<evidence type="ECO:0000313" key="1">
    <source>
        <dbReference type="EMBL" id="KAF4119471.1"/>
    </source>
</evidence>
<comment type="caution">
    <text evidence="1">The sequence shown here is derived from an EMBL/GenBank/DDBJ whole genome shotgun (WGS) entry which is preliminary data.</text>
</comment>
<proteinExistence type="predicted"/>
<gene>
    <name evidence="1" type="ORF">GMORB2_4736</name>
</gene>
<dbReference type="AlphaFoldDB" id="A0A9P4YPY1"/>
<evidence type="ECO:0000313" key="2">
    <source>
        <dbReference type="Proteomes" id="UP000749293"/>
    </source>
</evidence>
<reference evidence="1" key="1">
    <citation type="submission" date="2020-03" db="EMBL/GenBank/DDBJ databases">
        <title>Site-based positive gene gene selection in Geosmithia morbida across the United States reveals a broad range of putative effectors and factors for local host and environmental adapation.</title>
        <authorList>
            <person name="Onufrak A."/>
            <person name="Murdoch R.W."/>
            <person name="Gazis R."/>
            <person name="Huff M."/>
            <person name="Staton M."/>
            <person name="Klingeman W."/>
            <person name="Hadziabdic D."/>
        </authorList>
    </citation>
    <scope>NUCLEOTIDE SEQUENCE</scope>
    <source>
        <strain evidence="1">1262</strain>
    </source>
</reference>
<protein>
    <submittedName>
        <fullName evidence="1">Uncharacterized protein</fullName>
    </submittedName>
</protein>
<keyword evidence="2" id="KW-1185">Reference proteome</keyword>
<sequence length="83" mass="8946">MPQLRGSAALTASTCASNSCNSSTYFWESKGGFLCGKNNVAVELINCCNDGLLRHRWLNDMNSVLSLSVCSGRLPRSCSRSTP</sequence>
<dbReference type="GeneID" id="55970964"/>
<name>A0A9P4YPY1_9HYPO</name>
<dbReference type="RefSeq" id="XP_035318123.1">
    <property type="nucleotide sequence ID" value="XM_035466710.1"/>
</dbReference>
<accession>A0A9P4YPY1</accession>
<dbReference type="EMBL" id="JAANYQ010000024">
    <property type="protein sequence ID" value="KAF4119471.1"/>
    <property type="molecule type" value="Genomic_DNA"/>
</dbReference>